<proteinExistence type="predicted"/>
<dbReference type="AlphaFoldDB" id="A0A4R5EF59"/>
<comment type="caution">
    <text evidence="1">The sequence shown here is derived from an EMBL/GenBank/DDBJ whole genome shotgun (WGS) entry which is preliminary data.</text>
</comment>
<gene>
    <name evidence="1" type="ORF">E1B25_21910</name>
</gene>
<accession>A0A4R5EF59</accession>
<reference evidence="1 2" key="1">
    <citation type="submission" date="2019-03" db="EMBL/GenBank/DDBJ databases">
        <authorList>
            <person name="Zhang S."/>
        </authorList>
    </citation>
    <scope>NUCLEOTIDE SEQUENCE [LARGE SCALE GENOMIC DNA]</scope>
    <source>
        <strain evidence="1 2">S4J41</strain>
    </source>
</reference>
<organism evidence="1 2">
    <name type="scientific">Antarcticimicrobium sediminis</name>
    <dbReference type="NCBI Taxonomy" id="2546227"/>
    <lineage>
        <taxon>Bacteria</taxon>
        <taxon>Pseudomonadati</taxon>
        <taxon>Pseudomonadota</taxon>
        <taxon>Alphaproteobacteria</taxon>
        <taxon>Rhodobacterales</taxon>
        <taxon>Paracoccaceae</taxon>
        <taxon>Antarcticimicrobium</taxon>
    </lineage>
</organism>
<keyword evidence="2" id="KW-1185">Reference proteome</keyword>
<evidence type="ECO:0000313" key="2">
    <source>
        <dbReference type="Proteomes" id="UP000294662"/>
    </source>
</evidence>
<protein>
    <submittedName>
        <fullName evidence="1">Uncharacterized protein</fullName>
    </submittedName>
</protein>
<dbReference type="Proteomes" id="UP000294662">
    <property type="component" value="Unassembled WGS sequence"/>
</dbReference>
<name>A0A4R5EF59_9RHOB</name>
<dbReference type="EMBL" id="SMFP01000049">
    <property type="protein sequence ID" value="TDE32797.1"/>
    <property type="molecule type" value="Genomic_DNA"/>
</dbReference>
<evidence type="ECO:0000313" key="1">
    <source>
        <dbReference type="EMBL" id="TDE32797.1"/>
    </source>
</evidence>
<sequence length="68" mass="7380">MTRATAKADGEGGQTPSHLGKKIAAFPVVGTGNPAQLQQFVHYDWEQAFRPTDECLGWPENGQSVRVP</sequence>